<dbReference type="EMBL" id="DWZA01000083">
    <property type="protein sequence ID" value="HJA71761.1"/>
    <property type="molecule type" value="Genomic_DNA"/>
</dbReference>
<proteinExistence type="predicted"/>
<dbReference type="Proteomes" id="UP000823900">
    <property type="component" value="Unassembled WGS sequence"/>
</dbReference>
<feature type="transmembrane region" description="Helical" evidence="1">
    <location>
        <begin position="37"/>
        <end position="56"/>
    </location>
</feature>
<keyword evidence="1" id="KW-0472">Membrane</keyword>
<feature type="transmembrane region" description="Helical" evidence="1">
    <location>
        <begin position="6"/>
        <end position="25"/>
    </location>
</feature>
<protein>
    <submittedName>
        <fullName evidence="2">Uncharacterized protein</fullName>
    </submittedName>
</protein>
<evidence type="ECO:0000256" key="1">
    <source>
        <dbReference type="SAM" id="Phobius"/>
    </source>
</evidence>
<keyword evidence="1" id="KW-0812">Transmembrane</keyword>
<gene>
    <name evidence="2" type="ORF">IAA07_09350</name>
</gene>
<dbReference type="AlphaFoldDB" id="A0A9D2HHI3"/>
<feature type="transmembrane region" description="Helical" evidence="1">
    <location>
        <begin position="68"/>
        <end position="90"/>
    </location>
</feature>
<sequence length="96" mass="11049">MVNVILILFGIFLLTLILLDILMIVSLFRTGDERRQLIVWKASTFTLLIVVGSLVIDVVESIVRMDAMMVNPFIKLSVTAMVYFLTLLYYKKRYGD</sequence>
<accession>A0A9D2HHI3</accession>
<reference evidence="2" key="1">
    <citation type="journal article" date="2021" name="PeerJ">
        <title>Extensive microbial diversity within the chicken gut microbiome revealed by metagenomics and culture.</title>
        <authorList>
            <person name="Gilroy R."/>
            <person name="Ravi A."/>
            <person name="Getino M."/>
            <person name="Pursley I."/>
            <person name="Horton D.L."/>
            <person name="Alikhan N.F."/>
            <person name="Baker D."/>
            <person name="Gharbi K."/>
            <person name="Hall N."/>
            <person name="Watson M."/>
            <person name="Adriaenssens E.M."/>
            <person name="Foster-Nyarko E."/>
            <person name="Jarju S."/>
            <person name="Secka A."/>
            <person name="Antonio M."/>
            <person name="Oren A."/>
            <person name="Chaudhuri R.R."/>
            <person name="La Ragione R."/>
            <person name="Hildebrand F."/>
            <person name="Pallen M.J."/>
        </authorList>
    </citation>
    <scope>NUCLEOTIDE SEQUENCE</scope>
    <source>
        <strain evidence="2">CHK178-16964</strain>
    </source>
</reference>
<name>A0A9D2HHI3_9FIRM</name>
<organism evidence="2 3">
    <name type="scientific">Candidatus Lachnoclostridium stercoravium</name>
    <dbReference type="NCBI Taxonomy" id="2838633"/>
    <lineage>
        <taxon>Bacteria</taxon>
        <taxon>Bacillati</taxon>
        <taxon>Bacillota</taxon>
        <taxon>Clostridia</taxon>
        <taxon>Lachnospirales</taxon>
        <taxon>Lachnospiraceae</taxon>
    </lineage>
</organism>
<evidence type="ECO:0000313" key="2">
    <source>
        <dbReference type="EMBL" id="HJA71761.1"/>
    </source>
</evidence>
<keyword evidence="1" id="KW-1133">Transmembrane helix</keyword>
<reference evidence="2" key="2">
    <citation type="submission" date="2021-04" db="EMBL/GenBank/DDBJ databases">
        <authorList>
            <person name="Gilroy R."/>
        </authorList>
    </citation>
    <scope>NUCLEOTIDE SEQUENCE</scope>
    <source>
        <strain evidence="2">CHK178-16964</strain>
    </source>
</reference>
<evidence type="ECO:0000313" key="3">
    <source>
        <dbReference type="Proteomes" id="UP000823900"/>
    </source>
</evidence>
<comment type="caution">
    <text evidence="2">The sequence shown here is derived from an EMBL/GenBank/DDBJ whole genome shotgun (WGS) entry which is preliminary data.</text>
</comment>